<dbReference type="RefSeq" id="WP_336825350.1">
    <property type="nucleotide sequence ID" value="NZ_JBHTLT010000028.1"/>
</dbReference>
<keyword evidence="8 10" id="KW-0472">Membrane</keyword>
<comment type="similarity">
    <text evidence="2">Belongs to the SLC13A/DASS transporter (TC 2.A.47) family. NADC subfamily.</text>
</comment>
<keyword evidence="4" id="KW-0813">Transport</keyword>
<feature type="transmembrane region" description="Helical" evidence="10">
    <location>
        <begin position="455"/>
        <end position="474"/>
    </location>
</feature>
<dbReference type="InterPro" id="IPR001898">
    <property type="entry name" value="SLC13A/DASS"/>
</dbReference>
<feature type="transmembrane region" description="Helical" evidence="10">
    <location>
        <begin position="329"/>
        <end position="352"/>
    </location>
</feature>
<evidence type="ECO:0000256" key="9">
    <source>
        <dbReference type="ARBA" id="ARBA00031174"/>
    </source>
</evidence>
<evidence type="ECO:0000256" key="5">
    <source>
        <dbReference type="ARBA" id="ARBA00022692"/>
    </source>
</evidence>
<evidence type="ECO:0000256" key="6">
    <source>
        <dbReference type="ARBA" id="ARBA00022847"/>
    </source>
</evidence>
<feature type="transmembrane region" description="Helical" evidence="10">
    <location>
        <begin position="516"/>
        <end position="538"/>
    </location>
</feature>
<dbReference type="Pfam" id="PF00939">
    <property type="entry name" value="Na_sulph_symp"/>
    <property type="match status" value="1"/>
</dbReference>
<feature type="transmembrane region" description="Helical" evidence="10">
    <location>
        <begin position="161"/>
        <end position="182"/>
    </location>
</feature>
<evidence type="ECO:0000256" key="3">
    <source>
        <dbReference type="ARBA" id="ARBA00020150"/>
    </source>
</evidence>
<keyword evidence="6" id="KW-0769">Symport</keyword>
<dbReference type="NCBIfam" id="TIGR00785">
    <property type="entry name" value="dass"/>
    <property type="match status" value="1"/>
</dbReference>
<keyword evidence="7 10" id="KW-1133">Transmembrane helix</keyword>
<feature type="transmembrane region" description="Helical" evidence="10">
    <location>
        <begin position="480"/>
        <end position="504"/>
    </location>
</feature>
<evidence type="ECO:0000256" key="7">
    <source>
        <dbReference type="ARBA" id="ARBA00022989"/>
    </source>
</evidence>
<comment type="subcellular location">
    <subcellularLocation>
        <location evidence="1">Membrane</location>
        <topology evidence="1">Multi-pass membrane protein</topology>
    </subcellularLocation>
</comment>
<feature type="transmembrane region" description="Helical" evidence="10">
    <location>
        <begin position="89"/>
        <end position="118"/>
    </location>
</feature>
<feature type="transmembrane region" description="Helical" evidence="10">
    <location>
        <begin position="130"/>
        <end position="149"/>
    </location>
</feature>
<evidence type="ECO:0000256" key="1">
    <source>
        <dbReference type="ARBA" id="ARBA00004141"/>
    </source>
</evidence>
<feature type="transmembrane region" description="Helical" evidence="10">
    <location>
        <begin position="232"/>
        <end position="252"/>
    </location>
</feature>
<evidence type="ECO:0000313" key="11">
    <source>
        <dbReference type="EMBL" id="MFD1204696.1"/>
    </source>
</evidence>
<organism evidence="11 12">
    <name type="scientific">Sporosarcina contaminans</name>
    <dbReference type="NCBI Taxonomy" id="633403"/>
    <lineage>
        <taxon>Bacteria</taxon>
        <taxon>Bacillati</taxon>
        <taxon>Bacillota</taxon>
        <taxon>Bacilli</taxon>
        <taxon>Bacillales</taxon>
        <taxon>Caryophanaceae</taxon>
        <taxon>Sporosarcina</taxon>
    </lineage>
</organism>
<gene>
    <name evidence="11" type="ORF">ACFQ38_06165</name>
</gene>
<evidence type="ECO:0000313" key="12">
    <source>
        <dbReference type="Proteomes" id="UP001597231"/>
    </source>
</evidence>
<feature type="transmembrane region" description="Helical" evidence="10">
    <location>
        <begin position="272"/>
        <end position="294"/>
    </location>
</feature>
<dbReference type="Proteomes" id="UP001597231">
    <property type="component" value="Unassembled WGS sequence"/>
</dbReference>
<keyword evidence="5 10" id="KW-0812">Transmembrane</keyword>
<accession>A0ABW3TV79</accession>
<keyword evidence="12" id="KW-1185">Reference proteome</keyword>
<reference evidence="12" key="1">
    <citation type="journal article" date="2019" name="Int. J. Syst. Evol. Microbiol.">
        <title>The Global Catalogue of Microorganisms (GCM) 10K type strain sequencing project: providing services to taxonomists for standard genome sequencing and annotation.</title>
        <authorList>
            <consortium name="The Broad Institute Genomics Platform"/>
            <consortium name="The Broad Institute Genome Sequencing Center for Infectious Disease"/>
            <person name="Wu L."/>
            <person name="Ma J."/>
        </authorList>
    </citation>
    <scope>NUCLEOTIDE SEQUENCE [LARGE SCALE GENOMIC DNA]</scope>
    <source>
        <strain evidence="12">CCUG 53915</strain>
    </source>
</reference>
<feature type="transmembrane region" description="Helical" evidence="10">
    <location>
        <begin position="421"/>
        <end position="443"/>
    </location>
</feature>
<feature type="transmembrane region" description="Helical" evidence="10">
    <location>
        <begin position="358"/>
        <end position="375"/>
    </location>
</feature>
<comment type="caution">
    <text evidence="11">The sequence shown here is derived from an EMBL/GenBank/DDBJ whole genome shotgun (WGS) entry which is preliminary data.</text>
</comment>
<dbReference type="CDD" id="cd01115">
    <property type="entry name" value="SLC13_permease"/>
    <property type="match status" value="1"/>
</dbReference>
<dbReference type="EMBL" id="JBHTLT010000028">
    <property type="protein sequence ID" value="MFD1204696.1"/>
    <property type="molecule type" value="Genomic_DNA"/>
</dbReference>
<evidence type="ECO:0000256" key="2">
    <source>
        <dbReference type="ARBA" id="ARBA00006772"/>
    </source>
</evidence>
<protein>
    <recommendedName>
        <fullName evidence="3">Sodium-dependent dicarboxylate transporter SdcS</fullName>
    </recommendedName>
    <alternativeName>
        <fullName evidence="9">Na(+)/dicarboxylate symporter</fullName>
    </alternativeName>
</protein>
<feature type="transmembrane region" description="Helical" evidence="10">
    <location>
        <begin position="58"/>
        <end position="77"/>
    </location>
</feature>
<dbReference type="InterPro" id="IPR031312">
    <property type="entry name" value="Na/sul_symport_CS"/>
</dbReference>
<feature type="transmembrane region" description="Helical" evidence="10">
    <location>
        <begin position="387"/>
        <end position="409"/>
    </location>
</feature>
<sequence length="548" mass="58934">MFSSTWNRLWDMHNQVKGLFRFFFHPDTAEMASGGGGGQQVGVGNAGGGRDPRSYSPAQLIGLILGPVLFLLTLLFFKPEGLTPEGLAILASTLWIATWWITEAIPIPVTSLLPLVLFPLSGGMEVKSTASAYGDETIFLFMGGFMIALAMEKWNLHRRIALTIISAIGTNMDRIVLGFMVATGFLSMWISNTATAMMMVPIGLAIIYQVSDALKDNPSIDTSKENFGFGKALMLGIAYAASLGGIATLIGTPPNTLLAGAIDKMYGIELSFAKWMMFGVPLAWSFIFITWFYLVKFAYPSKIKTLPGGRAVIDGEKNKLGKASTEEKLVMAIFVLAALSWITRTFLLSKFIDGLSDGVIAMVFAIILFIIPSVNKKGDHLLDWNTAVKLPWGILLLFGGGLAIAAGFVSSELSVWIGSQLTSLSGVHILVVIIIVTTLVTFLTEITSNTATASMMYPIMASLAVALGFHPYALMIAAGVAASCAFMLPVATPPNAVVFGSGYLRIPDMAKAGFALNIIGIILVTLSIYFLLPLFWGIDLTTIPESFK</sequence>
<evidence type="ECO:0000256" key="4">
    <source>
        <dbReference type="ARBA" id="ARBA00022448"/>
    </source>
</evidence>
<proteinExistence type="inferred from homology"/>
<dbReference type="PANTHER" id="PTHR10283:SF82">
    <property type="entry name" value="SOLUTE CARRIER FAMILY 13 MEMBER 2"/>
    <property type="match status" value="1"/>
</dbReference>
<dbReference type="PROSITE" id="PS01271">
    <property type="entry name" value="NA_SULFATE"/>
    <property type="match status" value="1"/>
</dbReference>
<dbReference type="PANTHER" id="PTHR10283">
    <property type="entry name" value="SOLUTE CARRIER FAMILY 13 MEMBER"/>
    <property type="match status" value="1"/>
</dbReference>
<feature type="transmembrane region" description="Helical" evidence="10">
    <location>
        <begin position="188"/>
        <end position="211"/>
    </location>
</feature>
<evidence type="ECO:0000256" key="8">
    <source>
        <dbReference type="ARBA" id="ARBA00023136"/>
    </source>
</evidence>
<name>A0ABW3TV79_9BACL</name>
<evidence type="ECO:0000256" key="10">
    <source>
        <dbReference type="SAM" id="Phobius"/>
    </source>
</evidence>